<name>V2WWV2_MONRO</name>
<comment type="caution">
    <text evidence="1">The sequence shown here is derived from an EMBL/GenBank/DDBJ whole genome shotgun (WGS) entry which is preliminary data.</text>
</comment>
<accession>V2WWV2</accession>
<dbReference type="STRING" id="1381753.V2WWV2"/>
<dbReference type="Proteomes" id="UP000017559">
    <property type="component" value="Unassembled WGS sequence"/>
</dbReference>
<dbReference type="HOGENOM" id="CLU_2121700_0_0_1"/>
<protein>
    <submittedName>
        <fullName evidence="1">Gag-pol polyprotein</fullName>
    </submittedName>
</protein>
<reference evidence="1 2" key="1">
    <citation type="journal article" date="2014" name="BMC Genomics">
        <title>Genome and secretome analysis of the hemibiotrophic fungal pathogen, Moniliophthora roreri, which causes frosty pod rot disease of cacao: mechanisms of the biotrophic and necrotrophic phases.</title>
        <authorList>
            <person name="Meinhardt L.W."/>
            <person name="Costa G.G.L."/>
            <person name="Thomazella D.P.T."/>
            <person name="Teixeira P.J.P.L."/>
            <person name="Carazzolle M.F."/>
            <person name="Schuster S.C."/>
            <person name="Carlson J.E."/>
            <person name="Guiltinan M.J."/>
            <person name="Mieczkowski P."/>
            <person name="Farmer A."/>
            <person name="Ramaraj T."/>
            <person name="Crozier J."/>
            <person name="Davis R.E."/>
            <person name="Shao J."/>
            <person name="Melnick R.L."/>
            <person name="Pereira G.A.G."/>
            <person name="Bailey B.A."/>
        </authorList>
    </citation>
    <scope>NUCLEOTIDE SEQUENCE [LARGE SCALE GENOMIC DNA]</scope>
    <source>
        <strain evidence="1 2">MCA 2997</strain>
    </source>
</reference>
<evidence type="ECO:0000313" key="1">
    <source>
        <dbReference type="EMBL" id="ESK84650.1"/>
    </source>
</evidence>
<organism evidence="1 2">
    <name type="scientific">Moniliophthora roreri (strain MCA 2997)</name>
    <name type="common">Cocoa frosty pod rot fungus</name>
    <name type="synonym">Crinipellis roreri</name>
    <dbReference type="NCBI Taxonomy" id="1381753"/>
    <lineage>
        <taxon>Eukaryota</taxon>
        <taxon>Fungi</taxon>
        <taxon>Dikarya</taxon>
        <taxon>Basidiomycota</taxon>
        <taxon>Agaricomycotina</taxon>
        <taxon>Agaricomycetes</taxon>
        <taxon>Agaricomycetidae</taxon>
        <taxon>Agaricales</taxon>
        <taxon>Marasmiineae</taxon>
        <taxon>Marasmiaceae</taxon>
        <taxon>Moniliophthora</taxon>
    </lineage>
</organism>
<dbReference type="OrthoDB" id="3059190at2759"/>
<evidence type="ECO:0000313" key="2">
    <source>
        <dbReference type="Proteomes" id="UP000017559"/>
    </source>
</evidence>
<keyword evidence="2" id="KW-1185">Reference proteome</keyword>
<proteinExistence type="predicted"/>
<gene>
    <name evidence="1" type="ORF">Moror_13286</name>
</gene>
<dbReference type="EMBL" id="AWSO01001252">
    <property type="protein sequence ID" value="ESK84650.1"/>
    <property type="molecule type" value="Genomic_DNA"/>
</dbReference>
<dbReference type="KEGG" id="mrr:Moror_13286"/>
<dbReference type="AlphaFoldDB" id="V2WWV2"/>
<sequence length="114" mass="13074">MDNEVQIICKGLLHLELPKCHQGFSFAVIPAHRKTFDLKKLPGTYHEAYARPDSVKWKDAELEKLASLNQLEVFQEAELPAGAHTIGVQWVYKVNKHEEVIKYKAQLVTQDFSQ</sequence>